<dbReference type="GO" id="GO:0005634">
    <property type="term" value="C:nucleus"/>
    <property type="evidence" value="ECO:0007669"/>
    <property type="project" value="UniProtKB-SubCell"/>
</dbReference>
<dbReference type="Pfam" id="PF02362">
    <property type="entry name" value="B3"/>
    <property type="match status" value="2"/>
</dbReference>
<evidence type="ECO:0000259" key="7">
    <source>
        <dbReference type="PROSITE" id="PS50863"/>
    </source>
</evidence>
<dbReference type="Proteomes" id="UP000019116">
    <property type="component" value="Chromosome 4B"/>
</dbReference>
<keyword evidence="2" id="KW-0805">Transcription regulation</keyword>
<dbReference type="KEGG" id="taes:123091333"/>
<dbReference type="Gramene" id="TraesWEE_scaffold_022374_01G000100.1">
    <property type="protein sequence ID" value="TraesWEE_scaffold_022374_01G000100.1"/>
    <property type="gene ID" value="TraesWEE_scaffold_022374_01G000100"/>
</dbReference>
<evidence type="ECO:0000256" key="1">
    <source>
        <dbReference type="ARBA" id="ARBA00004123"/>
    </source>
</evidence>
<feature type="compositionally biased region" description="Low complexity" evidence="6">
    <location>
        <begin position="35"/>
        <end position="44"/>
    </location>
</feature>
<proteinExistence type="predicted"/>
<dbReference type="STRING" id="4565.A0A3B6INA1"/>
<dbReference type="Gramene" id="TraesKAR4B01G0071150.1">
    <property type="protein sequence ID" value="cds.TraesKAR4B01G0071150.1"/>
    <property type="gene ID" value="TraesKAR4B01G0071150"/>
</dbReference>
<dbReference type="Gramene" id="TraesARI4B03G02299210.1">
    <property type="protein sequence ID" value="TraesARI4B03G02299210.1"/>
    <property type="gene ID" value="TraesARI4B03G02299210"/>
</dbReference>
<dbReference type="Gramene" id="TraesLAC4B03G02216640.1">
    <property type="protein sequence ID" value="TraesLAC4B03G02216640.1"/>
    <property type="gene ID" value="TraesLAC4B03G02216640"/>
</dbReference>
<evidence type="ECO:0000256" key="4">
    <source>
        <dbReference type="ARBA" id="ARBA00023163"/>
    </source>
</evidence>
<protein>
    <recommendedName>
        <fullName evidence="7">TF-B3 domain-containing protein</fullName>
    </recommendedName>
</protein>
<comment type="subcellular location">
    <subcellularLocation>
        <location evidence="1">Nucleus</location>
    </subcellularLocation>
</comment>
<dbReference type="PANTHER" id="PTHR31391:SF155">
    <property type="entry name" value="B3 DOMAIN-CONTAINING PROTEIN OS11G0197600"/>
    <property type="match status" value="1"/>
</dbReference>
<dbReference type="SMR" id="A0A3B6INA1"/>
<organism evidence="8">
    <name type="scientific">Triticum aestivum</name>
    <name type="common">Wheat</name>
    <dbReference type="NCBI Taxonomy" id="4565"/>
    <lineage>
        <taxon>Eukaryota</taxon>
        <taxon>Viridiplantae</taxon>
        <taxon>Streptophyta</taxon>
        <taxon>Embryophyta</taxon>
        <taxon>Tracheophyta</taxon>
        <taxon>Spermatophyta</taxon>
        <taxon>Magnoliopsida</taxon>
        <taxon>Liliopsida</taxon>
        <taxon>Poales</taxon>
        <taxon>Poaceae</taxon>
        <taxon>BOP clade</taxon>
        <taxon>Pooideae</taxon>
        <taxon>Triticodae</taxon>
        <taxon>Triticeae</taxon>
        <taxon>Triticinae</taxon>
        <taxon>Triticum</taxon>
    </lineage>
</organism>
<dbReference type="Gramene" id="TraesSYM4B03G02289950.1">
    <property type="protein sequence ID" value="TraesSYM4B03G02289950.1"/>
    <property type="gene ID" value="TraesSYM4B03G02289950"/>
</dbReference>
<feature type="domain" description="TF-B3" evidence="7">
    <location>
        <begin position="78"/>
        <end position="158"/>
    </location>
</feature>
<dbReference type="InterPro" id="IPR015300">
    <property type="entry name" value="DNA-bd_pseudobarrel_sf"/>
</dbReference>
<dbReference type="InterPro" id="IPR044837">
    <property type="entry name" value="REM16-like"/>
</dbReference>
<evidence type="ECO:0000256" key="2">
    <source>
        <dbReference type="ARBA" id="ARBA00023015"/>
    </source>
</evidence>
<dbReference type="GeneID" id="123091333"/>
<name>A0A3B6INA1_WHEAT</name>
<dbReference type="OrthoDB" id="1666376at2759"/>
<keyword evidence="9" id="KW-1185">Reference proteome</keyword>
<evidence type="ECO:0000313" key="8">
    <source>
        <dbReference type="EnsemblPlants" id="TraesCS4B02G101400.1"/>
    </source>
</evidence>
<keyword evidence="4" id="KW-0804">Transcription</keyword>
<feature type="region of interest" description="Disordered" evidence="6">
    <location>
        <begin position="192"/>
        <end position="225"/>
    </location>
</feature>
<evidence type="ECO:0000313" key="9">
    <source>
        <dbReference type="Proteomes" id="UP000019116"/>
    </source>
</evidence>
<feature type="domain" description="TF-B3" evidence="7">
    <location>
        <begin position="555"/>
        <end position="650"/>
    </location>
</feature>
<feature type="compositionally biased region" description="Basic and acidic residues" evidence="6">
    <location>
        <begin position="1"/>
        <end position="34"/>
    </location>
</feature>
<dbReference type="PaxDb" id="4565-Traes_4BS_E46925D04.1"/>
<dbReference type="EnsemblPlants" id="TraesCS4B02G101400.1">
    <property type="protein sequence ID" value="TraesCS4B02G101400.1"/>
    <property type="gene ID" value="TraesCS4B02G101400"/>
</dbReference>
<dbReference type="SMART" id="SM01019">
    <property type="entry name" value="B3"/>
    <property type="match status" value="2"/>
</dbReference>
<evidence type="ECO:0000256" key="6">
    <source>
        <dbReference type="SAM" id="MobiDB-lite"/>
    </source>
</evidence>
<dbReference type="PROSITE" id="PS50863">
    <property type="entry name" value="B3"/>
    <property type="match status" value="2"/>
</dbReference>
<feature type="region of interest" description="Disordered" evidence="6">
    <location>
        <begin position="1"/>
        <end position="62"/>
    </location>
</feature>
<gene>
    <name evidence="8" type="primary">LOC123091333</name>
</gene>
<keyword evidence="3" id="KW-0238">DNA-binding</keyword>
<dbReference type="SUPFAM" id="SSF101936">
    <property type="entry name" value="DNA-binding pseudobarrel domain"/>
    <property type="match status" value="2"/>
</dbReference>
<evidence type="ECO:0000256" key="3">
    <source>
        <dbReference type="ARBA" id="ARBA00023125"/>
    </source>
</evidence>
<dbReference type="GO" id="GO:0003677">
    <property type="term" value="F:DNA binding"/>
    <property type="evidence" value="ECO:0007669"/>
    <property type="project" value="UniProtKB-KW"/>
</dbReference>
<dbReference type="Gene3D" id="2.40.330.10">
    <property type="entry name" value="DNA-binding pseudobarrel domain"/>
    <property type="match status" value="2"/>
</dbReference>
<dbReference type="Gramene" id="TraesCS4B02G101400.1">
    <property type="protein sequence ID" value="TraesCS4B02G101400.1"/>
    <property type="gene ID" value="TraesCS4B02G101400"/>
</dbReference>
<feature type="region of interest" description="Disordered" evidence="6">
    <location>
        <begin position="406"/>
        <end position="435"/>
    </location>
</feature>
<reference evidence="8" key="2">
    <citation type="submission" date="2018-10" db="UniProtKB">
        <authorList>
            <consortium name="EnsemblPlants"/>
        </authorList>
    </citation>
    <scope>IDENTIFICATION</scope>
</reference>
<dbReference type="InterPro" id="IPR003340">
    <property type="entry name" value="B3_DNA-bd"/>
</dbReference>
<dbReference type="OMA" id="FESTNHE"/>
<dbReference type="Gramene" id="TraesMAC4B03G02262670.1">
    <property type="protein sequence ID" value="TraesMAC4B03G02262670.1"/>
    <property type="gene ID" value="TraesMAC4B03G02262670"/>
</dbReference>
<reference evidence="8" key="1">
    <citation type="submission" date="2018-08" db="EMBL/GenBank/DDBJ databases">
        <authorList>
            <person name="Rossello M."/>
        </authorList>
    </citation>
    <scope>NUCLEOTIDE SEQUENCE [LARGE SCALE GENOMIC DNA]</scope>
    <source>
        <strain evidence="8">cv. Chinese Spring</strain>
    </source>
</reference>
<accession>A0A3B6INA1</accession>
<dbReference type="CDD" id="cd10017">
    <property type="entry name" value="B3_DNA"/>
    <property type="match status" value="2"/>
</dbReference>
<dbReference type="Gramene" id="TraesCLE_scaffold_028029_01G000100.1">
    <property type="protein sequence ID" value="TraesCLE_scaffold_028029_01G000100.1"/>
    <property type="gene ID" value="TraesCLE_scaffold_028029_01G000100"/>
</dbReference>
<dbReference type="RefSeq" id="XP_044368754.1">
    <property type="nucleotide sequence ID" value="XM_044512819.1"/>
</dbReference>
<feature type="compositionally biased region" description="Basic and acidic residues" evidence="6">
    <location>
        <begin position="45"/>
        <end position="55"/>
    </location>
</feature>
<evidence type="ECO:0000256" key="5">
    <source>
        <dbReference type="ARBA" id="ARBA00023242"/>
    </source>
</evidence>
<keyword evidence="5" id="KW-0539">Nucleus</keyword>
<dbReference type="AlphaFoldDB" id="A0A3B6INA1"/>
<dbReference type="PANTHER" id="PTHR31391">
    <property type="entry name" value="B3 DOMAIN-CONTAINING PROTEIN OS11G0197600-RELATED"/>
    <property type="match status" value="1"/>
</dbReference>
<sequence length="663" mass="73662">MVGNRRRELQERDRRRRELLDSARREEHQRESREAAAAAAMAAADNEKGKGKEQENGGEGGKFGQQFARVFLPQLYGERLKIPPSFNQYLQGQPTGVVSLKGQSGNKWLVELASDNEGLFFVKGWKEFVRDHSIEMGHFLTFRYDGRSQFSVVIFDGMCIEKPSAFHAKPCKNLVVKIESGKGDMDINAADPSQVSAAPLEESNGTTRKRVTEMDADGSTSKNRSSILENGMPEASAVTCNVAPTSLNVDMNAADPPEAVVVPLEESNQTTRKRIREINANDSALQKSLRVREIDANDSALQKSSRVREIDANDSALQKSSRVREIDANDSALHKSSRVREIDANDSALHKSSRVGEIDANDSALHKSSWVREIDANDSALQKSSMVREIDANDWALQKSSRVREIDANDSSLKKSSGLREIDANDSSLKKSSGLREIDANDSALQKSSIASDKDKKRCPAASVGTYKSASTSLDSTEDSDSSSSMLEQSISCIKSELTSPIRLGVSKDVARCGQNSATGKRQLRVLSQRRLVTEIQKDNALLRAKQFKSKNPFCLQIMKESYVYVGFFLNLPCEFVRECLPRAHRKLKLWNPQGKSWDVNYVYYSERCVGGLSGGWGKFSLDNNLEKFDVCVFELFSKDNIKVHIYRVVPEITPFLPGPGKK</sequence>